<feature type="chain" id="PRO_5041456963" description="DUF697 domain-containing protein" evidence="2">
    <location>
        <begin position="29"/>
        <end position="172"/>
    </location>
</feature>
<keyword evidence="1" id="KW-0472">Membrane</keyword>
<evidence type="ECO:0000256" key="1">
    <source>
        <dbReference type="SAM" id="Phobius"/>
    </source>
</evidence>
<dbReference type="AlphaFoldDB" id="A0AA37HK04"/>
<accession>A0AA37HK04</accession>
<sequence>MPRTLTLAATALAGLSAPLVLLPTAALAADAAVILPWGDWLIALAQTLQAVLTPMLIGLVTGLIARFAPLLSYVVSRGMVEGMVARVTDYALNAVAGAAKGRVLTVPVGSAVIAAAVQRAADQVPGFVIRAAGGLPGLAERVFRRLDLEEGATAANTLAPALDAVDRGRARR</sequence>
<proteinExistence type="predicted"/>
<keyword evidence="2" id="KW-0732">Signal</keyword>
<evidence type="ECO:0000313" key="3">
    <source>
        <dbReference type="EMBL" id="GJD76926.1"/>
    </source>
</evidence>
<gene>
    <name evidence="3" type="ORF">NBEOAGPD_0127</name>
</gene>
<reference evidence="3" key="2">
    <citation type="submission" date="2021-08" db="EMBL/GenBank/DDBJ databases">
        <authorList>
            <person name="Tani A."/>
            <person name="Ola A."/>
            <person name="Ogura Y."/>
            <person name="Katsura K."/>
            <person name="Hayashi T."/>
        </authorList>
    </citation>
    <scope>NUCLEOTIDE SEQUENCE</scope>
    <source>
        <strain evidence="3">NBRC 103626</strain>
    </source>
</reference>
<feature type="signal peptide" evidence="2">
    <location>
        <begin position="1"/>
        <end position="28"/>
    </location>
</feature>
<feature type="transmembrane region" description="Helical" evidence="1">
    <location>
        <begin position="52"/>
        <end position="76"/>
    </location>
</feature>
<keyword evidence="4" id="KW-1185">Reference proteome</keyword>
<evidence type="ECO:0000313" key="4">
    <source>
        <dbReference type="Proteomes" id="UP001055108"/>
    </source>
</evidence>
<organism evidence="3 4">
    <name type="scientific">Methylobacterium gregans</name>
    <dbReference type="NCBI Taxonomy" id="374424"/>
    <lineage>
        <taxon>Bacteria</taxon>
        <taxon>Pseudomonadati</taxon>
        <taxon>Pseudomonadota</taxon>
        <taxon>Alphaproteobacteria</taxon>
        <taxon>Hyphomicrobiales</taxon>
        <taxon>Methylobacteriaceae</taxon>
        <taxon>Methylobacterium</taxon>
    </lineage>
</organism>
<evidence type="ECO:0000256" key="2">
    <source>
        <dbReference type="SAM" id="SignalP"/>
    </source>
</evidence>
<keyword evidence="1" id="KW-1133">Transmembrane helix</keyword>
<reference evidence="3" key="1">
    <citation type="journal article" date="2016" name="Front. Microbiol.">
        <title>Genome Sequence of the Piezophilic, Mesophilic Sulfate-Reducing Bacterium Desulfovibrio indicus J2T.</title>
        <authorList>
            <person name="Cao J."/>
            <person name="Maignien L."/>
            <person name="Shao Z."/>
            <person name="Alain K."/>
            <person name="Jebbar M."/>
        </authorList>
    </citation>
    <scope>NUCLEOTIDE SEQUENCE</scope>
    <source>
        <strain evidence="3">NBRC 103626</strain>
    </source>
</reference>
<protein>
    <recommendedName>
        <fullName evidence="5">DUF697 domain-containing protein</fullName>
    </recommendedName>
</protein>
<name>A0AA37HK04_9HYPH</name>
<comment type="caution">
    <text evidence="3">The sequence shown here is derived from an EMBL/GenBank/DDBJ whole genome shotgun (WGS) entry which is preliminary data.</text>
</comment>
<dbReference type="Proteomes" id="UP001055108">
    <property type="component" value="Unassembled WGS sequence"/>
</dbReference>
<evidence type="ECO:0008006" key="5">
    <source>
        <dbReference type="Google" id="ProtNLM"/>
    </source>
</evidence>
<dbReference type="EMBL" id="BPQM01000002">
    <property type="protein sequence ID" value="GJD76926.1"/>
    <property type="molecule type" value="Genomic_DNA"/>
</dbReference>
<dbReference type="RefSeq" id="WP_238300468.1">
    <property type="nucleotide sequence ID" value="NZ_BPQM01000002.1"/>
</dbReference>
<keyword evidence="1" id="KW-0812">Transmembrane</keyword>